<evidence type="ECO:0000313" key="4">
    <source>
        <dbReference type="EMBL" id="ELY70213.1"/>
    </source>
</evidence>
<protein>
    <recommendedName>
        <fullName evidence="2">DUF4382 domain-containing protein</fullName>
    </recommendedName>
</protein>
<dbReference type="Pfam" id="PF14321">
    <property type="entry name" value="DUF4382"/>
    <property type="match status" value="1"/>
</dbReference>
<reference evidence="5" key="2">
    <citation type="submission" date="2012-02" db="EMBL/GenBank/DDBJ databases">
        <title>Complete sequence of chromosome of Natrinema pellirubrum DSM 15624.</title>
        <authorList>
            <person name="Lucas S."/>
            <person name="Han J."/>
            <person name="Lapidus A."/>
            <person name="Cheng J.-F."/>
            <person name="Goodwin L."/>
            <person name="Pitluck S."/>
            <person name="Peters L."/>
            <person name="Teshima H."/>
            <person name="Detter J.C."/>
            <person name="Han C."/>
            <person name="Tapia R."/>
            <person name="Land M."/>
            <person name="Hauser L."/>
            <person name="Kyrpides N."/>
            <person name="Ivanova N."/>
            <person name="Pagani I."/>
            <person name="Sproer C."/>
            <person name="Anderson I."/>
            <person name="Woyke T."/>
        </authorList>
    </citation>
    <scope>NUCLEOTIDE SEQUENCE [LARGE SCALE GENOMIC DNA]</scope>
    <source>
        <strain evidence="5">DSM 15624 / JCM 10476 / NCIMB 786</strain>
    </source>
</reference>
<accession>L0JEU1</accession>
<dbReference type="GeneID" id="14336040"/>
<feature type="compositionally biased region" description="Acidic residues" evidence="1">
    <location>
        <begin position="234"/>
        <end position="243"/>
    </location>
</feature>
<keyword evidence="6" id="KW-1185">Reference proteome</keyword>
<evidence type="ECO:0000313" key="6">
    <source>
        <dbReference type="Proteomes" id="UP000011593"/>
    </source>
</evidence>
<evidence type="ECO:0000313" key="5">
    <source>
        <dbReference type="Proteomes" id="UP000010843"/>
    </source>
</evidence>
<dbReference type="EMBL" id="AOIE01000113">
    <property type="protein sequence ID" value="ELY70213.1"/>
    <property type="molecule type" value="Genomic_DNA"/>
</dbReference>
<dbReference type="Proteomes" id="UP000011593">
    <property type="component" value="Unassembled WGS sequence"/>
</dbReference>
<gene>
    <name evidence="3" type="ordered locus">Natpe_0123</name>
    <name evidence="4" type="ORF">C488_19407</name>
</gene>
<dbReference type="eggNOG" id="arCOG06011">
    <property type="taxonomic scope" value="Archaea"/>
</dbReference>
<evidence type="ECO:0000259" key="2">
    <source>
        <dbReference type="Pfam" id="PF14321"/>
    </source>
</evidence>
<dbReference type="KEGG" id="npe:Natpe_0123"/>
<dbReference type="InterPro" id="IPR025491">
    <property type="entry name" value="DUF4382"/>
</dbReference>
<dbReference type="PATRIC" id="fig|797303.5.peg.3865"/>
<dbReference type="OrthoDB" id="206301at2157"/>
<dbReference type="AlphaFoldDB" id="L0JEU1"/>
<dbReference type="RefSeq" id="WP_006183220.1">
    <property type="nucleotide sequence ID" value="NC_019962.1"/>
</dbReference>
<evidence type="ECO:0000313" key="3">
    <source>
        <dbReference type="EMBL" id="AGB30065.1"/>
    </source>
</evidence>
<name>L0JEU1_NATP1</name>
<evidence type="ECO:0000256" key="1">
    <source>
        <dbReference type="SAM" id="MobiDB-lite"/>
    </source>
</evidence>
<organism evidence="3 5">
    <name type="scientific">Natrinema pellirubrum (strain DSM 15624 / CIP 106293 / JCM 10476 / NCIMB 786 / 157)</name>
    <dbReference type="NCBI Taxonomy" id="797303"/>
    <lineage>
        <taxon>Archaea</taxon>
        <taxon>Methanobacteriati</taxon>
        <taxon>Methanobacteriota</taxon>
        <taxon>Stenosarchaea group</taxon>
        <taxon>Halobacteria</taxon>
        <taxon>Halobacteriales</taxon>
        <taxon>Natrialbaceae</taxon>
        <taxon>Natrinema</taxon>
    </lineage>
</organism>
<dbReference type="STRING" id="797303.Natpe_0123"/>
<proteinExistence type="predicted"/>
<dbReference type="Proteomes" id="UP000010843">
    <property type="component" value="Chromosome"/>
</dbReference>
<feature type="compositionally biased region" description="Acidic residues" evidence="1">
    <location>
        <begin position="86"/>
        <end position="104"/>
    </location>
</feature>
<dbReference type="EMBL" id="CP003372">
    <property type="protein sequence ID" value="AGB30065.1"/>
    <property type="molecule type" value="Genomic_DNA"/>
</dbReference>
<dbReference type="PROSITE" id="PS51257">
    <property type="entry name" value="PROKAR_LIPOPROTEIN"/>
    <property type="match status" value="1"/>
</dbReference>
<feature type="domain" description="DUF4382" evidence="2">
    <location>
        <begin position="48"/>
        <end position="216"/>
    </location>
</feature>
<reference evidence="4 6" key="3">
    <citation type="journal article" date="2014" name="PLoS Genet.">
        <title>Phylogenetically driven sequencing of extremely halophilic archaea reveals strategies for static and dynamic osmo-response.</title>
        <authorList>
            <person name="Becker E.A."/>
            <person name="Seitzer P.M."/>
            <person name="Tritt A."/>
            <person name="Larsen D."/>
            <person name="Krusor M."/>
            <person name="Yao A.I."/>
            <person name="Wu D."/>
            <person name="Madern D."/>
            <person name="Eisen J.A."/>
            <person name="Darling A.E."/>
            <person name="Facciotti M.T."/>
        </authorList>
    </citation>
    <scope>NUCLEOTIDE SEQUENCE [LARGE SCALE GENOMIC DNA]</scope>
    <source>
        <strain evidence="4 6">DSM 15624</strain>
    </source>
</reference>
<sequence>MNRRTIQLVVVAALVAVAGCAGGMGGQPANESADGDSPMTDDSSGAMGTAAFYISDEPNVIDDFEHLNVTITKVGFKPAASGDGSSEPDGDSNETDGNETDDGSESTTSENETDSDEGWIEHDVDNRTVDLTELKGANASMIDEFDLPAGDYETVFIYVSDTEGVLTDGNETNVKLPSNKLKLNSAFTVGDNESIDFVYDIAPHKAGGSGKYVLKPVISQSGTGDDVEIRDVDKDEADEDDNDENRSNGDGNDGNGNGVPEANADD</sequence>
<dbReference type="HOGENOM" id="CLU_1100936_0_0_2"/>
<feature type="region of interest" description="Disordered" evidence="1">
    <location>
        <begin position="221"/>
        <end position="266"/>
    </location>
</feature>
<reference evidence="3" key="1">
    <citation type="submission" date="2012-02" db="EMBL/GenBank/DDBJ databases">
        <title>Complete sequence of chromosome of Natrinema pellirubrum DSM 15624.</title>
        <authorList>
            <consortium name="US DOE Joint Genome Institute"/>
            <person name="Lucas S."/>
            <person name="Han J."/>
            <person name="Lapidus A."/>
            <person name="Cheng J.-F."/>
            <person name="Goodwin L."/>
            <person name="Pitluck S."/>
            <person name="Peters L."/>
            <person name="Teshima H."/>
            <person name="Detter J.C."/>
            <person name="Han C."/>
            <person name="Tapia R."/>
            <person name="Land M."/>
            <person name="Hauser L."/>
            <person name="Kyrpides N."/>
            <person name="Ivanova N."/>
            <person name="Pagani I."/>
            <person name="Sproer C."/>
            <person name="Anderson I."/>
            <person name="Woyke T."/>
        </authorList>
    </citation>
    <scope>NUCLEOTIDE SEQUENCE</scope>
    <source>
        <strain evidence="3">DSM 15624</strain>
    </source>
</reference>
<feature type="region of interest" description="Disordered" evidence="1">
    <location>
        <begin position="76"/>
        <end position="125"/>
    </location>
</feature>